<evidence type="ECO:0000313" key="3">
    <source>
        <dbReference type="Proteomes" id="UP001381693"/>
    </source>
</evidence>
<accession>A0AAN8X7N7</accession>
<evidence type="ECO:0000313" key="2">
    <source>
        <dbReference type="EMBL" id="KAK7079381.1"/>
    </source>
</evidence>
<dbReference type="EMBL" id="JAXCGZ010010889">
    <property type="protein sequence ID" value="KAK7075394.1"/>
    <property type="molecule type" value="Genomic_DNA"/>
</dbReference>
<name>A0AAN8X7N7_HALRR</name>
<proteinExistence type="predicted"/>
<comment type="caution">
    <text evidence="2">The sequence shown here is derived from an EMBL/GenBank/DDBJ whole genome shotgun (WGS) entry which is preliminary data.</text>
</comment>
<dbReference type="Proteomes" id="UP001381693">
    <property type="component" value="Unassembled WGS sequence"/>
</dbReference>
<dbReference type="AlphaFoldDB" id="A0AAN8X7N7"/>
<organism evidence="2 3">
    <name type="scientific">Halocaridina rubra</name>
    <name type="common">Hawaiian red shrimp</name>
    <dbReference type="NCBI Taxonomy" id="373956"/>
    <lineage>
        <taxon>Eukaryota</taxon>
        <taxon>Metazoa</taxon>
        <taxon>Ecdysozoa</taxon>
        <taxon>Arthropoda</taxon>
        <taxon>Crustacea</taxon>
        <taxon>Multicrustacea</taxon>
        <taxon>Malacostraca</taxon>
        <taxon>Eumalacostraca</taxon>
        <taxon>Eucarida</taxon>
        <taxon>Decapoda</taxon>
        <taxon>Pleocyemata</taxon>
        <taxon>Caridea</taxon>
        <taxon>Atyoidea</taxon>
        <taxon>Atyidae</taxon>
        <taxon>Halocaridina</taxon>
    </lineage>
</organism>
<reference evidence="2 3" key="1">
    <citation type="submission" date="2023-11" db="EMBL/GenBank/DDBJ databases">
        <title>Halocaridina rubra genome assembly.</title>
        <authorList>
            <person name="Smith C."/>
        </authorList>
    </citation>
    <scope>NUCLEOTIDE SEQUENCE [LARGE SCALE GENOMIC DNA]</scope>
    <source>
        <strain evidence="2">EP-1</strain>
        <tissue evidence="2">Whole</tissue>
    </source>
</reference>
<dbReference type="EMBL" id="JAXCGZ010007226">
    <property type="protein sequence ID" value="KAK7079381.1"/>
    <property type="molecule type" value="Genomic_DNA"/>
</dbReference>
<protein>
    <submittedName>
        <fullName evidence="2">Uncharacterized protein</fullName>
    </submittedName>
</protein>
<sequence length="242" mass="27879">MCRLQIEEVSAIDIPLTVALNVLLDQDDDESQEEEERHPHDSLHEFPLPYIHPPDFGLNYSAIEEAAAAINDNKQANDWLVSTDLPPPTPVYRITTFELGNGGCKFWASTKIRTFEPIGSVVPRSNNCFAVYLQFIIDIDYEFELNEVYHTQSGWVPHHLHIFDVWEIPTSIFPNSLTCSLQRLTDTHGWWYTPYNLTGFYCRYKICCPQQCIVTIQQLGPSKCLRSRCKYDKTCLCPSQNE</sequence>
<evidence type="ECO:0000313" key="1">
    <source>
        <dbReference type="EMBL" id="KAK7075394.1"/>
    </source>
</evidence>
<keyword evidence="3" id="KW-1185">Reference proteome</keyword>
<gene>
    <name evidence="2" type="ORF">SK128_000273</name>
    <name evidence="1" type="ORF">SK128_015372</name>
</gene>